<protein>
    <submittedName>
        <fullName evidence="2">Uncharacterized protein</fullName>
    </submittedName>
</protein>
<dbReference type="AlphaFoldDB" id="A0A814S8N5"/>
<gene>
    <name evidence="2" type="ORF">ZHD862_LOCUS19840</name>
</gene>
<accession>A0A814S8N5</accession>
<name>A0A814S8N5_9BILA</name>
<comment type="caution">
    <text evidence="2">The sequence shown here is derived from an EMBL/GenBank/DDBJ whole genome shotgun (WGS) entry which is preliminary data.</text>
</comment>
<feature type="compositionally biased region" description="Polar residues" evidence="1">
    <location>
        <begin position="8"/>
        <end position="25"/>
    </location>
</feature>
<dbReference type="Proteomes" id="UP000663864">
    <property type="component" value="Unassembled WGS sequence"/>
</dbReference>
<proteinExistence type="predicted"/>
<sequence>MIVHQNRRSTNSIQQSLVGNSEATNNQHRFIHSRMQSIYENNTNENLLSQGDN</sequence>
<evidence type="ECO:0000313" key="3">
    <source>
        <dbReference type="Proteomes" id="UP000663864"/>
    </source>
</evidence>
<evidence type="ECO:0000256" key="1">
    <source>
        <dbReference type="SAM" id="MobiDB-lite"/>
    </source>
</evidence>
<feature type="region of interest" description="Disordered" evidence="1">
    <location>
        <begin position="1"/>
        <end position="25"/>
    </location>
</feature>
<organism evidence="2 3">
    <name type="scientific">Rotaria sordida</name>
    <dbReference type="NCBI Taxonomy" id="392033"/>
    <lineage>
        <taxon>Eukaryota</taxon>
        <taxon>Metazoa</taxon>
        <taxon>Spiralia</taxon>
        <taxon>Gnathifera</taxon>
        <taxon>Rotifera</taxon>
        <taxon>Eurotatoria</taxon>
        <taxon>Bdelloidea</taxon>
        <taxon>Philodinida</taxon>
        <taxon>Philodinidae</taxon>
        <taxon>Rotaria</taxon>
    </lineage>
</organism>
<evidence type="ECO:0000313" key="2">
    <source>
        <dbReference type="EMBL" id="CAF1144769.1"/>
    </source>
</evidence>
<dbReference type="EMBL" id="CAJNOT010001098">
    <property type="protein sequence ID" value="CAF1144769.1"/>
    <property type="molecule type" value="Genomic_DNA"/>
</dbReference>
<reference evidence="2" key="1">
    <citation type="submission" date="2021-02" db="EMBL/GenBank/DDBJ databases">
        <authorList>
            <person name="Nowell W R."/>
        </authorList>
    </citation>
    <scope>NUCLEOTIDE SEQUENCE</scope>
</reference>
<feature type="non-terminal residue" evidence="2">
    <location>
        <position position="1"/>
    </location>
</feature>